<accession>A0A0F0L932</accession>
<dbReference type="RefSeq" id="WP_230113536.1">
    <property type="nucleotide sequence ID" value="NZ_CAKKLT010000001.1"/>
</dbReference>
<organism evidence="2 3">
    <name type="scientific">Microbacterium oxydans</name>
    <dbReference type="NCBI Taxonomy" id="82380"/>
    <lineage>
        <taxon>Bacteria</taxon>
        <taxon>Bacillati</taxon>
        <taxon>Actinomycetota</taxon>
        <taxon>Actinomycetes</taxon>
        <taxon>Micrococcales</taxon>
        <taxon>Microbacteriaceae</taxon>
        <taxon>Microbacterium</taxon>
    </lineage>
</organism>
<dbReference type="Proteomes" id="UP000033640">
    <property type="component" value="Unassembled WGS sequence"/>
</dbReference>
<dbReference type="EMBL" id="JYIW01000026">
    <property type="protein sequence ID" value="KJL28066.1"/>
    <property type="molecule type" value="Genomic_DNA"/>
</dbReference>
<gene>
    <name evidence="2" type="ORF">RS83_03131</name>
</gene>
<feature type="transmembrane region" description="Helical" evidence="1">
    <location>
        <begin position="66"/>
        <end position="87"/>
    </location>
</feature>
<comment type="caution">
    <text evidence="2">The sequence shown here is derived from an EMBL/GenBank/DDBJ whole genome shotgun (WGS) entry which is preliminary data.</text>
</comment>
<feature type="transmembrane region" description="Helical" evidence="1">
    <location>
        <begin position="125"/>
        <end position="143"/>
    </location>
</feature>
<dbReference type="AlphaFoldDB" id="A0A0F0L932"/>
<evidence type="ECO:0000256" key="1">
    <source>
        <dbReference type="SAM" id="Phobius"/>
    </source>
</evidence>
<feature type="transmembrane region" description="Helical" evidence="1">
    <location>
        <begin position="41"/>
        <end position="60"/>
    </location>
</feature>
<proteinExistence type="predicted"/>
<evidence type="ECO:0000313" key="2">
    <source>
        <dbReference type="EMBL" id="KJL28066.1"/>
    </source>
</evidence>
<sequence length="193" mass="21604">MTILPDVRGLGRRALTANTGALHSPASYDFTMWLRQAFFRWLLPAAFLLPLWLLVGWGVFQGGWAILWVLFIAIPSVLVGQLLLTLLTRSRPSVRAERAVSWWDVAGFTVWHGLTIAVGCFIDGAFGWLLTAAIVAGLALFWLQLWQLWNEAKGSGARLRETITWQTIPTAEEQAPPTRAHEIIVVREADTRD</sequence>
<evidence type="ECO:0008006" key="4">
    <source>
        <dbReference type="Google" id="ProtNLM"/>
    </source>
</evidence>
<name>A0A0F0L932_9MICO</name>
<reference evidence="2 3" key="1">
    <citation type="submission" date="2015-02" db="EMBL/GenBank/DDBJ databases">
        <title>Draft genome sequences of ten Microbacterium spp. with emphasis on heavy metal contaminated environments.</title>
        <authorList>
            <person name="Corretto E."/>
        </authorList>
    </citation>
    <scope>NUCLEOTIDE SEQUENCE [LARGE SCALE GENOMIC DNA]</scope>
    <source>
        <strain evidence="2 3">BEL4b</strain>
    </source>
</reference>
<feature type="transmembrane region" description="Helical" evidence="1">
    <location>
        <begin position="99"/>
        <end position="119"/>
    </location>
</feature>
<protein>
    <recommendedName>
        <fullName evidence="4">MFS transporter permease</fullName>
    </recommendedName>
</protein>
<keyword evidence="1" id="KW-0472">Membrane</keyword>
<dbReference type="PATRIC" id="fig|82380.11.peg.3163"/>
<evidence type="ECO:0000313" key="3">
    <source>
        <dbReference type="Proteomes" id="UP000033640"/>
    </source>
</evidence>
<keyword evidence="1" id="KW-1133">Transmembrane helix</keyword>
<keyword evidence="1" id="KW-0812">Transmembrane</keyword>